<evidence type="ECO:0000256" key="6">
    <source>
        <dbReference type="ARBA" id="ARBA00023136"/>
    </source>
</evidence>
<gene>
    <name evidence="9" type="primary">mrpE</name>
    <name evidence="9" type="ORF">NCTC8139_03025</name>
</gene>
<name>A0ABD7V5N8_9ACTN</name>
<proteinExistence type="inferred from homology"/>
<evidence type="ECO:0000313" key="9">
    <source>
        <dbReference type="EMBL" id="VFA89459.1"/>
    </source>
</evidence>
<dbReference type="AlphaFoldDB" id="A0ABD7V5N8"/>
<protein>
    <submittedName>
        <fullName evidence="9">Multiple resistance and pH homeostasis protein E</fullName>
    </submittedName>
</protein>
<evidence type="ECO:0000256" key="4">
    <source>
        <dbReference type="ARBA" id="ARBA00022692"/>
    </source>
</evidence>
<evidence type="ECO:0000256" key="2">
    <source>
        <dbReference type="ARBA" id="ARBA00006228"/>
    </source>
</evidence>
<dbReference type="Proteomes" id="UP000360750">
    <property type="component" value="Unassembled WGS sequence"/>
</dbReference>
<evidence type="ECO:0000256" key="8">
    <source>
        <dbReference type="SAM" id="Phobius"/>
    </source>
</evidence>
<dbReference type="NCBIfam" id="NF006521">
    <property type="entry name" value="PRK08965.1-5"/>
    <property type="match status" value="1"/>
</dbReference>
<evidence type="ECO:0000256" key="1">
    <source>
        <dbReference type="ARBA" id="ARBA00004651"/>
    </source>
</evidence>
<comment type="caution">
    <text evidence="9">The sequence shown here is derived from an EMBL/GenBank/DDBJ whole genome shotgun (WGS) entry which is preliminary data.</text>
</comment>
<reference evidence="9 10" key="1">
    <citation type="submission" date="2019-02" db="EMBL/GenBank/DDBJ databases">
        <authorList>
            <consortium name="Pathogen Informatics"/>
        </authorList>
    </citation>
    <scope>NUCLEOTIDE SEQUENCE [LARGE SCALE GENOMIC DNA]</scope>
    <source>
        <strain evidence="9 10">3012STDY6756503</strain>
    </source>
</reference>
<comment type="similarity">
    <text evidence="2">Belongs to the CPA3 antiporters (TC 2.A.63) subunit E family.</text>
</comment>
<dbReference type="PANTHER" id="PTHR34584">
    <property type="entry name" value="NA(+)/H(+) ANTIPORTER SUBUNIT E1"/>
    <property type="match status" value="1"/>
</dbReference>
<feature type="transmembrane region" description="Helical" evidence="8">
    <location>
        <begin position="37"/>
        <end position="55"/>
    </location>
</feature>
<evidence type="ECO:0000256" key="7">
    <source>
        <dbReference type="SAM" id="MobiDB-lite"/>
    </source>
</evidence>
<dbReference type="PANTHER" id="PTHR34584:SF1">
    <property type="entry name" value="NA(+)_H(+) ANTIPORTER SUBUNIT E1"/>
    <property type="match status" value="1"/>
</dbReference>
<feature type="transmembrane region" description="Helical" evidence="8">
    <location>
        <begin position="76"/>
        <end position="93"/>
    </location>
</feature>
<feature type="region of interest" description="Disordered" evidence="7">
    <location>
        <begin position="1"/>
        <end position="22"/>
    </location>
</feature>
<comment type="subcellular location">
    <subcellularLocation>
        <location evidence="1">Cell membrane</location>
        <topology evidence="1">Multi-pass membrane protein</topology>
    </subcellularLocation>
</comment>
<dbReference type="GeneID" id="60751012"/>
<evidence type="ECO:0000313" key="10">
    <source>
        <dbReference type="Proteomes" id="UP000360750"/>
    </source>
</evidence>
<keyword evidence="6 8" id="KW-0472">Membrane</keyword>
<accession>A0ABD7V5N8</accession>
<dbReference type="EMBL" id="CAACYD010000007">
    <property type="protein sequence ID" value="VFA89459.1"/>
    <property type="molecule type" value="Genomic_DNA"/>
</dbReference>
<dbReference type="Pfam" id="PF01899">
    <property type="entry name" value="MNHE"/>
    <property type="match status" value="1"/>
</dbReference>
<dbReference type="RefSeq" id="WP_230824097.1">
    <property type="nucleotide sequence ID" value="NZ_CAACYD010000007.1"/>
</dbReference>
<sequence length="286" mass="32254">MTLGPTPPGTDRPDQPRRRAPVVSTKGPVLSLIINTWRVSFLFVVWHLTSALVWLRNHVRLPKWLGGDGREIAVRLWTIAWLAFVWVLLWGSLSWANVIGGVVLAVAILTLLPLPRVPVEGRIHPLSVAQLAIRLITDFFISSVQIAWAAIRPGRPPLGAVIRVRVAIKSDMVLTLAVDYLNLVPGTMVLEIDHRRRMLYIHVFDVRTEKKVRAFYDQIAYVERMFIKAFERDSEWHPSPYHGIDEDFHHVRPIQPVPGAEPTPESTGAARADDSGQSETAERKES</sequence>
<organism evidence="9 10">
    <name type="scientific">Gordonia paraffinivorans</name>
    <dbReference type="NCBI Taxonomy" id="175628"/>
    <lineage>
        <taxon>Bacteria</taxon>
        <taxon>Bacillati</taxon>
        <taxon>Actinomycetota</taxon>
        <taxon>Actinomycetes</taxon>
        <taxon>Mycobacteriales</taxon>
        <taxon>Gordoniaceae</taxon>
        <taxon>Gordonia</taxon>
    </lineage>
</organism>
<keyword evidence="5 8" id="KW-1133">Transmembrane helix</keyword>
<evidence type="ECO:0000256" key="3">
    <source>
        <dbReference type="ARBA" id="ARBA00022475"/>
    </source>
</evidence>
<feature type="region of interest" description="Disordered" evidence="7">
    <location>
        <begin position="252"/>
        <end position="286"/>
    </location>
</feature>
<dbReference type="InterPro" id="IPR002758">
    <property type="entry name" value="Cation_antiport_E"/>
</dbReference>
<feature type="compositionally biased region" description="Pro residues" evidence="7">
    <location>
        <begin position="1"/>
        <end position="10"/>
    </location>
</feature>
<evidence type="ECO:0000256" key="5">
    <source>
        <dbReference type="ARBA" id="ARBA00022989"/>
    </source>
</evidence>
<keyword evidence="4 8" id="KW-0812">Transmembrane</keyword>
<keyword evidence="3" id="KW-1003">Cell membrane</keyword>
<dbReference type="GO" id="GO:0005886">
    <property type="term" value="C:plasma membrane"/>
    <property type="evidence" value="ECO:0007669"/>
    <property type="project" value="UniProtKB-SubCell"/>
</dbReference>